<dbReference type="Pfam" id="PF18721">
    <property type="entry name" value="CxC6"/>
    <property type="match status" value="1"/>
</dbReference>
<dbReference type="EMBL" id="JARIHO010000065">
    <property type="protein sequence ID" value="KAJ7314803.1"/>
    <property type="molecule type" value="Genomic_DNA"/>
</dbReference>
<evidence type="ECO:0000256" key="1">
    <source>
        <dbReference type="SAM" id="MobiDB-lite"/>
    </source>
</evidence>
<evidence type="ECO:0000313" key="4">
    <source>
        <dbReference type="Proteomes" id="UP001218218"/>
    </source>
</evidence>
<organism evidence="3 4">
    <name type="scientific">Mycena albidolilacea</name>
    <dbReference type="NCBI Taxonomy" id="1033008"/>
    <lineage>
        <taxon>Eukaryota</taxon>
        <taxon>Fungi</taxon>
        <taxon>Dikarya</taxon>
        <taxon>Basidiomycota</taxon>
        <taxon>Agaricomycotina</taxon>
        <taxon>Agaricomycetes</taxon>
        <taxon>Agaricomycetidae</taxon>
        <taxon>Agaricales</taxon>
        <taxon>Marasmiineae</taxon>
        <taxon>Mycenaceae</taxon>
        <taxon>Mycena</taxon>
    </lineage>
</organism>
<sequence length="446" mass="50926">MSLSEKQTSNIEAGGWQFGTLLTTDHVWDSFVILTLLDLHKCNNTRLQVLHTGDQKDRFTAVMQERNTYIIQYGQDEAGHFCKNRYNPNGVFRHKCHIIVSDGLNMGFPCCGSFRCINPLTNNRHRFCTNHFALHGVCTVDGCDNLVAPDTKTCTLPAHSKMERLHNERGKAAFTLKERLQKHRKTHPSSKVADSDGHVEADEDGEDDIETFEIDGTGGVRMHTEKHPGSIGVVDTPDIDECEAKKAEARNRRFKAKLGHQRTHNEQTLIRPCGVFHARATMYGAEAVSNVLLFVQAAFSVPAAHRPEHLVYDTNCDTKQQVNADPVRWAWFKDMGMCVDVWHFMNKHAVTHQFWQEHCNPADYPELLGPDGKWFFNTSVAEQTNVWLRGYHSMCREMLPVKYNFFLDEMICLRNEAVVAKLTQDGRLNVHLLVQMYSPNEIQFLL</sequence>
<comment type="caution">
    <text evidence="3">The sequence shown here is derived from an EMBL/GenBank/DDBJ whole genome shotgun (WGS) entry which is preliminary data.</text>
</comment>
<feature type="region of interest" description="Disordered" evidence="1">
    <location>
        <begin position="180"/>
        <end position="204"/>
    </location>
</feature>
<evidence type="ECO:0000313" key="3">
    <source>
        <dbReference type="EMBL" id="KAJ7314803.1"/>
    </source>
</evidence>
<gene>
    <name evidence="3" type="ORF">DFH08DRAFT_716256</name>
</gene>
<proteinExistence type="predicted"/>
<name>A0AAD7EDK2_9AGAR</name>
<dbReference type="Proteomes" id="UP001218218">
    <property type="component" value="Unassembled WGS sequence"/>
</dbReference>
<dbReference type="InterPro" id="IPR040898">
    <property type="entry name" value="CxC6"/>
</dbReference>
<feature type="domain" description="CxC6 like cysteine cluster associated with KDZ" evidence="2">
    <location>
        <begin position="100"/>
        <end position="164"/>
    </location>
</feature>
<keyword evidence="4" id="KW-1185">Reference proteome</keyword>
<dbReference type="AlphaFoldDB" id="A0AAD7EDK2"/>
<accession>A0AAD7EDK2</accession>
<reference evidence="3" key="1">
    <citation type="submission" date="2023-03" db="EMBL/GenBank/DDBJ databases">
        <title>Massive genome expansion in bonnet fungi (Mycena s.s.) driven by repeated elements and novel gene families across ecological guilds.</title>
        <authorList>
            <consortium name="Lawrence Berkeley National Laboratory"/>
            <person name="Harder C.B."/>
            <person name="Miyauchi S."/>
            <person name="Viragh M."/>
            <person name="Kuo A."/>
            <person name="Thoen E."/>
            <person name="Andreopoulos B."/>
            <person name="Lu D."/>
            <person name="Skrede I."/>
            <person name="Drula E."/>
            <person name="Henrissat B."/>
            <person name="Morin E."/>
            <person name="Kohler A."/>
            <person name="Barry K."/>
            <person name="LaButti K."/>
            <person name="Morin E."/>
            <person name="Salamov A."/>
            <person name="Lipzen A."/>
            <person name="Mereny Z."/>
            <person name="Hegedus B."/>
            <person name="Baldrian P."/>
            <person name="Stursova M."/>
            <person name="Weitz H."/>
            <person name="Taylor A."/>
            <person name="Grigoriev I.V."/>
            <person name="Nagy L.G."/>
            <person name="Martin F."/>
            <person name="Kauserud H."/>
        </authorList>
    </citation>
    <scope>NUCLEOTIDE SEQUENCE</scope>
    <source>
        <strain evidence="3">CBHHK002</strain>
    </source>
</reference>
<evidence type="ECO:0000259" key="2">
    <source>
        <dbReference type="Pfam" id="PF18721"/>
    </source>
</evidence>
<protein>
    <recommendedName>
        <fullName evidence="2">CxC6 like cysteine cluster associated with KDZ domain-containing protein</fullName>
    </recommendedName>
</protein>